<evidence type="ECO:0000256" key="2">
    <source>
        <dbReference type="HAMAP-Rule" id="MF_00048"/>
    </source>
</evidence>
<dbReference type="InterPro" id="IPR011335">
    <property type="entry name" value="Restrct_endonuc-II-like"/>
</dbReference>
<dbReference type="HOGENOM" id="CLU_115353_2_1_9"/>
<dbReference type="RefSeq" id="WP_025705500.1">
    <property type="nucleotide sequence ID" value="NZ_CP009287.1"/>
</dbReference>
<dbReference type="STRING" id="189425.PGRAT_18715"/>
<dbReference type="NCBIfam" id="NF009154">
    <property type="entry name" value="PRK12497.3-3"/>
    <property type="match status" value="1"/>
</dbReference>
<dbReference type="HAMAP" id="MF_00048">
    <property type="entry name" value="UPF0102"/>
    <property type="match status" value="1"/>
</dbReference>
<dbReference type="Gene3D" id="3.40.1350.10">
    <property type="match status" value="1"/>
</dbReference>
<gene>
    <name evidence="3" type="ORF">PGRAT_18715</name>
</gene>
<dbReference type="PANTHER" id="PTHR34039">
    <property type="entry name" value="UPF0102 PROTEIN YRAN"/>
    <property type="match status" value="1"/>
</dbReference>
<dbReference type="SUPFAM" id="SSF52980">
    <property type="entry name" value="Restriction endonuclease-like"/>
    <property type="match status" value="1"/>
</dbReference>
<name>A0A089NK87_9BACL</name>
<evidence type="ECO:0000313" key="3">
    <source>
        <dbReference type="EMBL" id="AIQ69444.1"/>
    </source>
</evidence>
<dbReference type="InterPro" id="IPR003509">
    <property type="entry name" value="UPF0102_YraN-like"/>
</dbReference>
<sequence length="128" mass="14457">MSGGPPEEFYSRKQKGAAGEKAAVRYLSAQGYNIIDSNWRCRSGELDIIAEYGEVLIFVEVRSRGGSPLQGTPEESVDERKIRQVRATARVYLHMKGQEERRVSFDVITVMLNEDLGITSLHHIREAF</sequence>
<dbReference type="Proteomes" id="UP000029500">
    <property type="component" value="Chromosome"/>
</dbReference>
<dbReference type="OrthoDB" id="9802516at2"/>
<keyword evidence="3" id="KW-0540">Nuclease</keyword>
<dbReference type="CDD" id="cd20736">
    <property type="entry name" value="PoNe_Nuclease"/>
    <property type="match status" value="1"/>
</dbReference>
<evidence type="ECO:0000313" key="4">
    <source>
        <dbReference type="Proteomes" id="UP000029500"/>
    </source>
</evidence>
<dbReference type="Pfam" id="PF02021">
    <property type="entry name" value="UPF0102"/>
    <property type="match status" value="1"/>
</dbReference>
<dbReference type="GO" id="GO:0004519">
    <property type="term" value="F:endonuclease activity"/>
    <property type="evidence" value="ECO:0007669"/>
    <property type="project" value="UniProtKB-KW"/>
</dbReference>
<dbReference type="NCBIfam" id="NF009150">
    <property type="entry name" value="PRK12497.1-3"/>
    <property type="match status" value="1"/>
</dbReference>
<dbReference type="AlphaFoldDB" id="A0A089NK87"/>
<keyword evidence="3" id="KW-0255">Endonuclease</keyword>
<accession>A0A089NK87</accession>
<dbReference type="EMBL" id="CP009287">
    <property type="protein sequence ID" value="AIQ69444.1"/>
    <property type="molecule type" value="Genomic_DNA"/>
</dbReference>
<organism evidence="3 4">
    <name type="scientific">Paenibacillus graminis</name>
    <dbReference type="NCBI Taxonomy" id="189425"/>
    <lineage>
        <taxon>Bacteria</taxon>
        <taxon>Bacillati</taxon>
        <taxon>Bacillota</taxon>
        <taxon>Bacilli</taxon>
        <taxon>Bacillales</taxon>
        <taxon>Paenibacillaceae</taxon>
        <taxon>Paenibacillus</taxon>
    </lineage>
</organism>
<dbReference type="NCBIfam" id="TIGR00252">
    <property type="entry name" value="YraN family protein"/>
    <property type="match status" value="1"/>
</dbReference>
<keyword evidence="4" id="KW-1185">Reference proteome</keyword>
<dbReference type="GO" id="GO:0003676">
    <property type="term" value="F:nucleic acid binding"/>
    <property type="evidence" value="ECO:0007669"/>
    <property type="project" value="InterPro"/>
</dbReference>
<dbReference type="eggNOG" id="COG0792">
    <property type="taxonomic scope" value="Bacteria"/>
</dbReference>
<dbReference type="KEGG" id="pgm:PGRAT_18715"/>
<protein>
    <recommendedName>
        <fullName evidence="2">UPF0102 protein PGRAT_18715</fullName>
    </recommendedName>
</protein>
<evidence type="ECO:0000256" key="1">
    <source>
        <dbReference type="ARBA" id="ARBA00006738"/>
    </source>
</evidence>
<reference evidence="3 4" key="1">
    <citation type="submission" date="2014-08" db="EMBL/GenBank/DDBJ databases">
        <title>Comparative genomics of the Paenibacillus odorifer group.</title>
        <authorList>
            <person name="den Bakker H.C."/>
            <person name="Tsai Y.-C."/>
            <person name="Martin N."/>
            <person name="Korlach J."/>
            <person name="Wiedmann M."/>
        </authorList>
    </citation>
    <scope>NUCLEOTIDE SEQUENCE [LARGE SCALE GENOMIC DNA]</scope>
    <source>
        <strain evidence="3 4">DSM 15220</strain>
    </source>
</reference>
<keyword evidence="3" id="KW-0378">Hydrolase</keyword>
<dbReference type="PANTHER" id="PTHR34039:SF1">
    <property type="entry name" value="UPF0102 PROTEIN YRAN"/>
    <property type="match status" value="1"/>
</dbReference>
<proteinExistence type="inferred from homology"/>
<comment type="similarity">
    <text evidence="1 2">Belongs to the UPF0102 family.</text>
</comment>
<dbReference type="InterPro" id="IPR011856">
    <property type="entry name" value="tRNA_endonuc-like_dom_sf"/>
</dbReference>